<evidence type="ECO:0000313" key="1">
    <source>
        <dbReference type="EMBL" id="EHB39251.1"/>
    </source>
</evidence>
<gene>
    <name evidence="1" type="ORF">SEENIN0B_04545</name>
</gene>
<proteinExistence type="predicted"/>
<protein>
    <submittedName>
        <fullName evidence="1">Uncharacterized protein</fullName>
    </submittedName>
</protein>
<comment type="caution">
    <text evidence="1">The sequence shown here is derived from an EMBL/GenBank/DDBJ whole genome shotgun (WGS) entry which is preliminary data.</text>
</comment>
<dbReference type="EMBL" id="AFYI01000007">
    <property type="protein sequence ID" value="EHB39251.1"/>
    <property type="molecule type" value="Genomic_DNA"/>
</dbReference>
<dbReference type="AlphaFoldDB" id="A0A6C8G0W9"/>
<evidence type="ECO:0000313" key="2">
    <source>
        <dbReference type="Proteomes" id="UP000004564"/>
    </source>
</evidence>
<name>A0A6C8G0W9_SALIN</name>
<organism evidence="1 2">
    <name type="scientific">Salmonella enterica subsp. enterica serovar Infantis str. SARB27</name>
    <dbReference type="NCBI Taxonomy" id="596155"/>
    <lineage>
        <taxon>Bacteria</taxon>
        <taxon>Pseudomonadati</taxon>
        <taxon>Pseudomonadota</taxon>
        <taxon>Gammaproteobacteria</taxon>
        <taxon>Enterobacterales</taxon>
        <taxon>Enterobacteriaceae</taxon>
        <taxon>Salmonella</taxon>
    </lineage>
</organism>
<reference evidence="1 2" key="1">
    <citation type="submission" date="2011-09" db="EMBL/GenBank/DDBJ databases">
        <authorList>
            <person name="McClelland M."/>
            <person name="Clifton S."/>
            <person name="Porwollik S."/>
            <person name="Cheng P."/>
            <person name="Wollam A."/>
            <person name="Wang C."/>
            <person name="Pepin K."/>
            <person name="Bhonagiri V."/>
            <person name="Fulton R."/>
            <person name="Fulton L.F."/>
            <person name="Delehaunty K."/>
            <person name="Fronick C."/>
            <person name="O'Laughlin M."/>
            <person name="Godfrey J."/>
            <person name="Waligorski J."/>
            <person name="Appelbaum E."/>
            <person name="Farmer C."/>
            <person name="Strong C."/>
            <person name="Tomlinson C."/>
            <person name="Hou S."/>
            <person name="Minx P."/>
            <person name="Warren W."/>
            <person name="Wilson R.K."/>
        </authorList>
    </citation>
    <scope>NUCLEOTIDE SEQUENCE [LARGE SCALE GENOMIC DNA]</scope>
    <source>
        <strain evidence="2">SARB 27</strain>
    </source>
</reference>
<accession>A0A6C8G0W9</accession>
<dbReference type="Proteomes" id="UP000004564">
    <property type="component" value="Chromosome"/>
</dbReference>
<sequence>MLNKSPDDAQTLSSLRNPATIFRIAVSKYVAQSAHKNAIIRQEW</sequence>